<evidence type="ECO:0000256" key="8">
    <source>
        <dbReference type="ARBA" id="ARBA00022679"/>
    </source>
</evidence>
<dbReference type="EC" id="2.7.1.48" evidence="5 16"/>
<dbReference type="HAMAP" id="MF_00551">
    <property type="entry name" value="Uridine_kinase"/>
    <property type="match status" value="1"/>
</dbReference>
<dbReference type="InterPro" id="IPR026008">
    <property type="entry name" value="Uridine_kinase"/>
</dbReference>
<dbReference type="GO" id="GO:0005524">
    <property type="term" value="F:ATP binding"/>
    <property type="evidence" value="ECO:0007669"/>
    <property type="project" value="UniProtKB-UniRule"/>
</dbReference>
<dbReference type="CDD" id="cd02023">
    <property type="entry name" value="UMPK"/>
    <property type="match status" value="1"/>
</dbReference>
<gene>
    <name evidence="16" type="primary">udk</name>
    <name evidence="19" type="ORF">A3K52_03690</name>
</gene>
<keyword evidence="11 16" id="KW-0067">ATP-binding</keyword>
<dbReference type="AlphaFoldDB" id="A0A1F7L1D2"/>
<comment type="pathway">
    <text evidence="3 16 17">Pyrimidine metabolism; CTP biosynthesis via salvage pathway; CTP from cytidine: step 1/3.</text>
</comment>
<dbReference type="UniPathway" id="UPA00579">
    <property type="reaction ID" value="UER00640"/>
</dbReference>
<dbReference type="SUPFAM" id="SSF52540">
    <property type="entry name" value="P-loop containing nucleoside triphosphate hydrolases"/>
    <property type="match status" value="1"/>
</dbReference>
<keyword evidence="10 16" id="KW-0418">Kinase</keyword>
<evidence type="ECO:0000256" key="4">
    <source>
        <dbReference type="ARBA" id="ARBA00005408"/>
    </source>
</evidence>
<dbReference type="GO" id="GO:0005737">
    <property type="term" value="C:cytoplasm"/>
    <property type="evidence" value="ECO:0007669"/>
    <property type="project" value="UniProtKB-SubCell"/>
</dbReference>
<accession>A0A1F7L1D2</accession>
<evidence type="ECO:0000256" key="9">
    <source>
        <dbReference type="ARBA" id="ARBA00022741"/>
    </source>
</evidence>
<evidence type="ECO:0000256" key="2">
    <source>
        <dbReference type="ARBA" id="ARBA00004690"/>
    </source>
</evidence>
<dbReference type="InterPro" id="IPR006083">
    <property type="entry name" value="PRK/URK"/>
</dbReference>
<evidence type="ECO:0000256" key="16">
    <source>
        <dbReference type="HAMAP-Rule" id="MF_00551"/>
    </source>
</evidence>
<evidence type="ECO:0000256" key="15">
    <source>
        <dbReference type="ARBA" id="ARBA00048909"/>
    </source>
</evidence>
<comment type="caution">
    <text evidence="16">Lacks conserved residue(s) required for the propagation of feature annotation.</text>
</comment>
<dbReference type="UniPathway" id="UPA00574">
    <property type="reaction ID" value="UER00637"/>
</dbReference>
<evidence type="ECO:0000256" key="11">
    <source>
        <dbReference type="ARBA" id="ARBA00022840"/>
    </source>
</evidence>
<dbReference type="GO" id="GO:0043771">
    <property type="term" value="F:cytidine kinase activity"/>
    <property type="evidence" value="ECO:0007669"/>
    <property type="project" value="RHEA"/>
</dbReference>
<sequence length="211" mass="24443">MKKRPLIIGITGGTSSGKSTVTQKIRDHFKHEVIFIAHDNYYKDQSHLTLEQRAKVNYDHPNSLDTKLLVKHLKKLLAGTSIEMPQYDFTISNRKKETVLLTPKKVIIIEGILIFENEDLRNLMDIKIFVDTDADLRLGRKITRDIQERGRTLEHALNQYVTMSRPMHLAFVEPNKKYADIIIPQGGNNRIGVQMIIHTIEQLYKESKRKI</sequence>
<keyword evidence="7 16" id="KW-0963">Cytoplasm</keyword>
<feature type="domain" description="Phosphoribulokinase/uridine kinase" evidence="18">
    <location>
        <begin position="7"/>
        <end position="191"/>
    </location>
</feature>
<evidence type="ECO:0000256" key="10">
    <source>
        <dbReference type="ARBA" id="ARBA00022777"/>
    </source>
</evidence>
<evidence type="ECO:0000256" key="17">
    <source>
        <dbReference type="RuleBase" id="RU003825"/>
    </source>
</evidence>
<comment type="catalytic activity">
    <reaction evidence="15 16 17">
        <text>uridine + ATP = UMP + ADP + H(+)</text>
        <dbReference type="Rhea" id="RHEA:16825"/>
        <dbReference type="ChEBI" id="CHEBI:15378"/>
        <dbReference type="ChEBI" id="CHEBI:16704"/>
        <dbReference type="ChEBI" id="CHEBI:30616"/>
        <dbReference type="ChEBI" id="CHEBI:57865"/>
        <dbReference type="ChEBI" id="CHEBI:456216"/>
        <dbReference type="EC" id="2.7.1.48"/>
    </reaction>
</comment>
<dbReference type="NCBIfam" id="TIGR00235">
    <property type="entry name" value="udk"/>
    <property type="match status" value="1"/>
</dbReference>
<evidence type="ECO:0000256" key="7">
    <source>
        <dbReference type="ARBA" id="ARBA00022490"/>
    </source>
</evidence>
<comment type="similarity">
    <text evidence="4 16 17">Belongs to the uridine kinase family.</text>
</comment>
<dbReference type="GO" id="GO:0044206">
    <property type="term" value="P:UMP salvage"/>
    <property type="evidence" value="ECO:0007669"/>
    <property type="project" value="UniProtKB-UniRule"/>
</dbReference>
<comment type="subcellular location">
    <subcellularLocation>
        <location evidence="1 16 17">Cytoplasm</location>
    </subcellularLocation>
</comment>
<dbReference type="GO" id="GO:0044211">
    <property type="term" value="P:CTP salvage"/>
    <property type="evidence" value="ECO:0007669"/>
    <property type="project" value="UniProtKB-UniRule"/>
</dbReference>
<dbReference type="NCBIfam" id="NF004018">
    <property type="entry name" value="PRK05480.1"/>
    <property type="match status" value="1"/>
</dbReference>
<dbReference type="PANTHER" id="PTHR10285">
    <property type="entry name" value="URIDINE KINASE"/>
    <property type="match status" value="1"/>
</dbReference>
<evidence type="ECO:0000259" key="18">
    <source>
        <dbReference type="Pfam" id="PF00485"/>
    </source>
</evidence>
<dbReference type="Proteomes" id="UP000177050">
    <property type="component" value="Unassembled WGS sequence"/>
</dbReference>
<evidence type="ECO:0000256" key="6">
    <source>
        <dbReference type="ARBA" id="ARBA00021478"/>
    </source>
</evidence>
<comment type="caution">
    <text evidence="19">The sequence shown here is derived from an EMBL/GenBank/DDBJ whole genome shotgun (WGS) entry which is preliminary data.</text>
</comment>
<evidence type="ECO:0000256" key="1">
    <source>
        <dbReference type="ARBA" id="ARBA00004496"/>
    </source>
</evidence>
<dbReference type="PRINTS" id="PR00988">
    <property type="entry name" value="URIDINKINASE"/>
</dbReference>
<proteinExistence type="inferred from homology"/>
<organism evidence="19 20">
    <name type="scientific">Candidatus Roizmanbacteria bacterium RIFOXYD1_FULL_38_12</name>
    <dbReference type="NCBI Taxonomy" id="1802093"/>
    <lineage>
        <taxon>Bacteria</taxon>
        <taxon>Candidatus Roizmaniibacteriota</taxon>
    </lineage>
</organism>
<dbReference type="Pfam" id="PF00485">
    <property type="entry name" value="PRK"/>
    <property type="match status" value="1"/>
</dbReference>
<dbReference type="GO" id="GO:0004849">
    <property type="term" value="F:uridine kinase activity"/>
    <property type="evidence" value="ECO:0007669"/>
    <property type="project" value="UniProtKB-UniRule"/>
</dbReference>
<protein>
    <recommendedName>
        <fullName evidence="6 16">Uridine kinase</fullName>
        <ecNumber evidence="5 16">2.7.1.48</ecNumber>
    </recommendedName>
    <alternativeName>
        <fullName evidence="12 16">Cytidine monophosphokinase</fullName>
    </alternativeName>
    <alternativeName>
        <fullName evidence="13 16">Uridine monophosphokinase</fullName>
    </alternativeName>
</protein>
<comment type="catalytic activity">
    <reaction evidence="14 17">
        <text>cytidine + ATP = CMP + ADP + H(+)</text>
        <dbReference type="Rhea" id="RHEA:24674"/>
        <dbReference type="ChEBI" id="CHEBI:15378"/>
        <dbReference type="ChEBI" id="CHEBI:17562"/>
        <dbReference type="ChEBI" id="CHEBI:30616"/>
        <dbReference type="ChEBI" id="CHEBI:60377"/>
        <dbReference type="ChEBI" id="CHEBI:456216"/>
        <dbReference type="EC" id="2.7.1.48"/>
    </reaction>
</comment>
<evidence type="ECO:0000256" key="14">
    <source>
        <dbReference type="ARBA" id="ARBA00047436"/>
    </source>
</evidence>
<comment type="pathway">
    <text evidence="2 16 17">Pyrimidine metabolism; UMP biosynthesis via salvage pathway; UMP from uridine: step 1/1.</text>
</comment>
<reference evidence="19 20" key="1">
    <citation type="journal article" date="2016" name="Nat. Commun.">
        <title>Thousands of microbial genomes shed light on interconnected biogeochemical processes in an aquifer system.</title>
        <authorList>
            <person name="Anantharaman K."/>
            <person name="Brown C.T."/>
            <person name="Hug L.A."/>
            <person name="Sharon I."/>
            <person name="Castelle C.J."/>
            <person name="Probst A.J."/>
            <person name="Thomas B.C."/>
            <person name="Singh A."/>
            <person name="Wilkins M.J."/>
            <person name="Karaoz U."/>
            <person name="Brodie E.L."/>
            <person name="Williams K.H."/>
            <person name="Hubbard S.S."/>
            <person name="Banfield J.F."/>
        </authorList>
    </citation>
    <scope>NUCLEOTIDE SEQUENCE [LARGE SCALE GENOMIC DNA]</scope>
</reference>
<evidence type="ECO:0000313" key="20">
    <source>
        <dbReference type="Proteomes" id="UP000177050"/>
    </source>
</evidence>
<evidence type="ECO:0000256" key="13">
    <source>
        <dbReference type="ARBA" id="ARBA00031452"/>
    </source>
</evidence>
<keyword evidence="9 16" id="KW-0547">Nucleotide-binding</keyword>
<name>A0A1F7L1D2_9BACT</name>
<evidence type="ECO:0000256" key="3">
    <source>
        <dbReference type="ARBA" id="ARBA00004784"/>
    </source>
</evidence>
<dbReference type="EMBL" id="MGBR01000001">
    <property type="protein sequence ID" value="OGK73854.1"/>
    <property type="molecule type" value="Genomic_DNA"/>
</dbReference>
<evidence type="ECO:0000256" key="12">
    <source>
        <dbReference type="ARBA" id="ARBA00030641"/>
    </source>
</evidence>
<dbReference type="Gene3D" id="3.40.50.300">
    <property type="entry name" value="P-loop containing nucleotide triphosphate hydrolases"/>
    <property type="match status" value="1"/>
</dbReference>
<dbReference type="InterPro" id="IPR027417">
    <property type="entry name" value="P-loop_NTPase"/>
</dbReference>
<evidence type="ECO:0000313" key="19">
    <source>
        <dbReference type="EMBL" id="OGK73854.1"/>
    </source>
</evidence>
<keyword evidence="8 16" id="KW-0808">Transferase</keyword>
<dbReference type="InterPro" id="IPR000764">
    <property type="entry name" value="Uridine_kinase-like"/>
</dbReference>
<evidence type="ECO:0000256" key="5">
    <source>
        <dbReference type="ARBA" id="ARBA00012137"/>
    </source>
</evidence>